<keyword evidence="3" id="KW-1185">Reference proteome</keyword>
<dbReference type="AlphaFoldDB" id="A0A833HRR6"/>
<sequence>MALAGVLGGLSVVLSVTPFLGFIPLPFLGGVSATTMHIPVIIGAITAGPFVGLFVGLIFGISSFLRATPAFFADPLVSILPRIFIGLTAYGTYKLSRSSILAAIVGTATNTIGVLTMIYVLGYLRPLSVVLGIAAVNGTAEVIISAIIVYAIMKLLKKLKF</sequence>
<evidence type="ECO:0000256" key="1">
    <source>
        <dbReference type="SAM" id="Phobius"/>
    </source>
</evidence>
<dbReference type="OrthoDB" id="9813540at2"/>
<feature type="transmembrane region" description="Helical" evidence="1">
    <location>
        <begin position="6"/>
        <end position="28"/>
    </location>
</feature>
<feature type="transmembrane region" description="Helical" evidence="1">
    <location>
        <begin position="71"/>
        <end position="93"/>
    </location>
</feature>
<comment type="caution">
    <text evidence="2">The sequence shown here is derived from an EMBL/GenBank/DDBJ whole genome shotgun (WGS) entry which is preliminary data.</text>
</comment>
<feature type="transmembrane region" description="Helical" evidence="1">
    <location>
        <begin position="40"/>
        <end position="65"/>
    </location>
</feature>
<feature type="transmembrane region" description="Helical" evidence="1">
    <location>
        <begin position="100"/>
        <end position="121"/>
    </location>
</feature>
<organism evidence="2 3">
    <name type="scientific">Alkaliphilus serpentinus</name>
    <dbReference type="NCBI Taxonomy" id="1482731"/>
    <lineage>
        <taxon>Bacteria</taxon>
        <taxon>Bacillati</taxon>
        <taxon>Bacillota</taxon>
        <taxon>Clostridia</taxon>
        <taxon>Peptostreptococcales</taxon>
        <taxon>Natronincolaceae</taxon>
        <taxon>Alkaliphilus</taxon>
    </lineage>
</organism>
<dbReference type="Proteomes" id="UP000465601">
    <property type="component" value="Unassembled WGS sequence"/>
</dbReference>
<evidence type="ECO:0000313" key="3">
    <source>
        <dbReference type="Proteomes" id="UP000465601"/>
    </source>
</evidence>
<reference evidence="2 3" key="1">
    <citation type="submission" date="2019-10" db="EMBL/GenBank/DDBJ databases">
        <title>Alkaliphilus serpentinus sp. nov. and Alkaliphilus pronyensis sp. nov., two novel anaerobic alkaliphilic species isolated from the serpentinized-hosted hydrothermal field of the Prony Bay (New Caledonia).</title>
        <authorList>
            <person name="Postec A."/>
        </authorList>
    </citation>
    <scope>NUCLEOTIDE SEQUENCE [LARGE SCALE GENOMIC DNA]</scope>
    <source>
        <strain evidence="2 3">LacT</strain>
    </source>
</reference>
<keyword evidence="1" id="KW-1133">Transmembrane helix</keyword>
<gene>
    <name evidence="2" type="ORF">F8153_00135</name>
</gene>
<dbReference type="Pfam" id="PF12822">
    <property type="entry name" value="ECF_trnsprt"/>
    <property type="match status" value="1"/>
</dbReference>
<proteinExistence type="predicted"/>
<evidence type="ECO:0000313" key="2">
    <source>
        <dbReference type="EMBL" id="KAB3533811.1"/>
    </source>
</evidence>
<accession>A0A833HRR6</accession>
<dbReference type="EMBL" id="WBZB01000001">
    <property type="protein sequence ID" value="KAB3533811.1"/>
    <property type="molecule type" value="Genomic_DNA"/>
</dbReference>
<keyword evidence="1" id="KW-0472">Membrane</keyword>
<keyword evidence="1" id="KW-0812">Transmembrane</keyword>
<dbReference type="Gene3D" id="1.10.1760.20">
    <property type="match status" value="1"/>
</dbReference>
<feature type="transmembrane region" description="Helical" evidence="1">
    <location>
        <begin position="127"/>
        <end position="153"/>
    </location>
</feature>
<dbReference type="GO" id="GO:0022857">
    <property type="term" value="F:transmembrane transporter activity"/>
    <property type="evidence" value="ECO:0007669"/>
    <property type="project" value="InterPro"/>
</dbReference>
<dbReference type="InterPro" id="IPR024529">
    <property type="entry name" value="ECF_trnsprt_substrate-spec"/>
</dbReference>
<name>A0A833HRR6_9FIRM</name>
<protein>
    <submittedName>
        <fullName evidence="2">ECF transporter S component</fullName>
    </submittedName>
</protein>